<dbReference type="KEGG" id="mcoo:MCOO_39620"/>
<dbReference type="AlphaFoldDB" id="A0A7I7L1N7"/>
<organism evidence="1 2">
    <name type="scientific">Mycobacterium cookii</name>
    <dbReference type="NCBI Taxonomy" id="1775"/>
    <lineage>
        <taxon>Bacteria</taxon>
        <taxon>Bacillati</taxon>
        <taxon>Actinomycetota</taxon>
        <taxon>Actinomycetes</taxon>
        <taxon>Mycobacteriales</taxon>
        <taxon>Mycobacteriaceae</taxon>
        <taxon>Mycobacterium</taxon>
    </lineage>
</organism>
<protein>
    <recommendedName>
        <fullName evidence="3">WXG100 family type VII secretion target</fullName>
    </recommendedName>
</protein>
<sequence length="98" mass="10823">MDNLEIKPEEVFHAAALGRNQHEELGGTYASTQSQGWDAESGWVGSSGAALSGLLDRWQSHAIDHHQMINSHHERLDTAATSFSELDNNAAERVQQLR</sequence>
<keyword evidence="2" id="KW-1185">Reference proteome</keyword>
<evidence type="ECO:0000313" key="2">
    <source>
        <dbReference type="Proteomes" id="UP000465866"/>
    </source>
</evidence>
<dbReference type="RefSeq" id="WP_163779381.1">
    <property type="nucleotide sequence ID" value="NZ_AP022569.1"/>
</dbReference>
<dbReference type="EMBL" id="AP022569">
    <property type="protein sequence ID" value="BBX47947.1"/>
    <property type="molecule type" value="Genomic_DNA"/>
</dbReference>
<dbReference type="Pfam" id="PF06013">
    <property type="entry name" value="WXG100"/>
    <property type="match status" value="1"/>
</dbReference>
<evidence type="ECO:0008006" key="3">
    <source>
        <dbReference type="Google" id="ProtNLM"/>
    </source>
</evidence>
<evidence type="ECO:0000313" key="1">
    <source>
        <dbReference type="EMBL" id="BBX47947.1"/>
    </source>
</evidence>
<reference evidence="1 2" key="1">
    <citation type="journal article" date="2019" name="Emerg. Microbes Infect.">
        <title>Comprehensive subspecies identification of 175 nontuberculous mycobacteria species based on 7547 genomic profiles.</title>
        <authorList>
            <person name="Matsumoto Y."/>
            <person name="Kinjo T."/>
            <person name="Motooka D."/>
            <person name="Nabeya D."/>
            <person name="Jung N."/>
            <person name="Uechi K."/>
            <person name="Horii T."/>
            <person name="Iida T."/>
            <person name="Fujita J."/>
            <person name="Nakamura S."/>
        </authorList>
    </citation>
    <scope>NUCLEOTIDE SEQUENCE [LARGE SCALE GENOMIC DNA]</scope>
    <source>
        <strain evidence="1 2">JCM 12404</strain>
    </source>
</reference>
<gene>
    <name evidence="1" type="ORF">MCOO_39620</name>
</gene>
<dbReference type="Proteomes" id="UP000465866">
    <property type="component" value="Chromosome"/>
</dbReference>
<name>A0A7I7L1N7_9MYCO</name>
<dbReference type="Gene3D" id="1.10.287.1060">
    <property type="entry name" value="ESAT-6-like"/>
    <property type="match status" value="1"/>
</dbReference>
<dbReference type="SUPFAM" id="SSF140453">
    <property type="entry name" value="EsxAB dimer-like"/>
    <property type="match status" value="1"/>
</dbReference>
<dbReference type="InterPro" id="IPR010310">
    <property type="entry name" value="T7SS_ESAT-6-like"/>
</dbReference>
<dbReference type="InterPro" id="IPR036689">
    <property type="entry name" value="ESAT-6-like_sf"/>
</dbReference>
<accession>A0A7I7L1N7</accession>
<proteinExistence type="predicted"/>